<dbReference type="AlphaFoldDB" id="A0A1G8I8B5"/>
<evidence type="ECO:0000313" key="4">
    <source>
        <dbReference type="Proteomes" id="UP000199017"/>
    </source>
</evidence>
<dbReference type="STRING" id="930129.SAMN05216352_10568"/>
<organism evidence="3 4">
    <name type="scientific">Alteribacillus bidgolensis</name>
    <dbReference type="NCBI Taxonomy" id="930129"/>
    <lineage>
        <taxon>Bacteria</taxon>
        <taxon>Bacillati</taxon>
        <taxon>Bacillota</taxon>
        <taxon>Bacilli</taxon>
        <taxon>Bacillales</taxon>
        <taxon>Bacillaceae</taxon>
        <taxon>Alteribacillus</taxon>
    </lineage>
</organism>
<evidence type="ECO:0000256" key="1">
    <source>
        <dbReference type="SAM" id="Coils"/>
    </source>
</evidence>
<dbReference type="Pfam" id="PF01297">
    <property type="entry name" value="ZnuA"/>
    <property type="match status" value="1"/>
</dbReference>
<dbReference type="OrthoDB" id="9810636at2"/>
<feature type="coiled-coil region" evidence="1">
    <location>
        <begin position="103"/>
        <end position="130"/>
    </location>
</feature>
<dbReference type="PANTHER" id="PTHR42953:SF8">
    <property type="entry name" value="ZINT DOMAIN-CONTAINING PROTEIN"/>
    <property type="match status" value="1"/>
</dbReference>
<dbReference type="GO" id="GO:0046872">
    <property type="term" value="F:metal ion binding"/>
    <property type="evidence" value="ECO:0007669"/>
    <property type="project" value="InterPro"/>
</dbReference>
<dbReference type="InterPro" id="IPR006127">
    <property type="entry name" value="ZnuA-like"/>
</dbReference>
<reference evidence="3 4" key="1">
    <citation type="submission" date="2016-10" db="EMBL/GenBank/DDBJ databases">
        <authorList>
            <person name="de Groot N.N."/>
        </authorList>
    </citation>
    <scope>NUCLEOTIDE SEQUENCE [LARGE SCALE GENOMIC DNA]</scope>
    <source>
        <strain evidence="4">P4B,CCM 7963,CECT 7998,DSM 25260,IBRC-M 10614,KCTC 13821</strain>
    </source>
</reference>
<evidence type="ECO:0000313" key="3">
    <source>
        <dbReference type="EMBL" id="SDI14800.1"/>
    </source>
</evidence>
<feature type="region of interest" description="Disordered" evidence="2">
    <location>
        <begin position="39"/>
        <end position="76"/>
    </location>
</feature>
<dbReference type="Gene3D" id="3.40.50.1980">
    <property type="entry name" value="Nitrogenase molybdenum iron protein domain"/>
    <property type="match status" value="2"/>
</dbReference>
<sequence length="243" mass="28214">MEGLNDTILPLLKNEDVTTVDVAEDIEKVEYQQYEWETAASHSHSHTHGDKTYTHEHSHHEDETSEAHTHSPKNPHVWIDPVKAEEIAHHIKDVLIELDPEHKSDFEENTEQLEKDLQELDKEFEEALKDTNKHSVFVAHPGYTYWAERYDFDEIPITETVSSNEPSQKRMQILIEKAKTENIQYVAFEKSFNIGTAEAFAEEIGAKPVYLNNLESLHETSEKVDYFSLMRENIDSLDKLLNK</sequence>
<dbReference type="Proteomes" id="UP000199017">
    <property type="component" value="Unassembled WGS sequence"/>
</dbReference>
<accession>A0A1G8I8B5</accession>
<proteinExistence type="predicted"/>
<feature type="compositionally biased region" description="Basic and acidic residues" evidence="2">
    <location>
        <begin position="47"/>
        <end position="69"/>
    </location>
</feature>
<dbReference type="RefSeq" id="WP_091584299.1">
    <property type="nucleotide sequence ID" value="NZ_FNDU01000005.1"/>
</dbReference>
<gene>
    <name evidence="3" type="ORF">SAMN05216352_10568</name>
</gene>
<protein>
    <submittedName>
        <fullName evidence="3">Zinc transport system substrate-binding protein</fullName>
    </submittedName>
</protein>
<keyword evidence="1" id="KW-0175">Coiled coil</keyword>
<keyword evidence="4" id="KW-1185">Reference proteome</keyword>
<dbReference type="SUPFAM" id="SSF53807">
    <property type="entry name" value="Helical backbone' metal receptor"/>
    <property type="match status" value="1"/>
</dbReference>
<evidence type="ECO:0000256" key="2">
    <source>
        <dbReference type="SAM" id="MobiDB-lite"/>
    </source>
</evidence>
<dbReference type="InterPro" id="IPR050492">
    <property type="entry name" value="Bact_metal-bind_prot9"/>
</dbReference>
<dbReference type="PANTHER" id="PTHR42953">
    <property type="entry name" value="HIGH-AFFINITY ZINC UPTAKE SYSTEM PROTEIN ZNUA-RELATED"/>
    <property type="match status" value="1"/>
</dbReference>
<dbReference type="GO" id="GO:0030001">
    <property type="term" value="P:metal ion transport"/>
    <property type="evidence" value="ECO:0007669"/>
    <property type="project" value="InterPro"/>
</dbReference>
<name>A0A1G8I8B5_9BACI</name>
<dbReference type="EMBL" id="FNDU01000005">
    <property type="protein sequence ID" value="SDI14800.1"/>
    <property type="molecule type" value="Genomic_DNA"/>
</dbReference>